<dbReference type="EMBL" id="JAACJL010000030">
    <property type="protein sequence ID" value="KAF4617595.1"/>
    <property type="molecule type" value="Genomic_DNA"/>
</dbReference>
<feature type="coiled-coil region" evidence="4">
    <location>
        <begin position="478"/>
        <end position="547"/>
    </location>
</feature>
<dbReference type="PANTHER" id="PTHR18898">
    <property type="entry name" value="NUCLEOPROTEIN TPR-RELATED"/>
    <property type="match status" value="1"/>
</dbReference>
<feature type="compositionally biased region" description="Pro residues" evidence="5">
    <location>
        <begin position="1912"/>
        <end position="1924"/>
    </location>
</feature>
<dbReference type="Proteomes" id="UP000521872">
    <property type="component" value="Unassembled WGS sequence"/>
</dbReference>
<dbReference type="Pfam" id="PF25481">
    <property type="entry name" value="Nucleoprot-TPR"/>
    <property type="match status" value="1"/>
</dbReference>
<protein>
    <recommendedName>
        <fullName evidence="11">Nucleoprotein TPR/MLP1 domain-containing protein</fullName>
    </recommendedName>
</protein>
<feature type="region of interest" description="Disordered" evidence="5">
    <location>
        <begin position="1748"/>
        <end position="1924"/>
    </location>
</feature>
<dbReference type="GO" id="GO:0006406">
    <property type="term" value="P:mRNA export from nucleus"/>
    <property type="evidence" value="ECO:0007669"/>
    <property type="project" value="TreeGrafter"/>
</dbReference>
<evidence type="ECO:0000256" key="3">
    <source>
        <dbReference type="ARBA" id="ARBA00023242"/>
    </source>
</evidence>
<feature type="domain" description="Nucleoprotein TPR/MLP1-2" evidence="6">
    <location>
        <begin position="1071"/>
        <end position="1198"/>
    </location>
</feature>
<dbReference type="GO" id="GO:0006606">
    <property type="term" value="P:protein import into nucleus"/>
    <property type="evidence" value="ECO:0007669"/>
    <property type="project" value="InterPro"/>
</dbReference>
<feature type="coiled-coil region" evidence="4">
    <location>
        <begin position="1627"/>
        <end position="1658"/>
    </location>
</feature>
<evidence type="ECO:0000256" key="2">
    <source>
        <dbReference type="ARBA" id="ARBA00023054"/>
    </source>
</evidence>
<feature type="region of interest" description="Disordered" evidence="5">
    <location>
        <begin position="1"/>
        <end position="30"/>
    </location>
</feature>
<feature type="coiled-coil region" evidence="4">
    <location>
        <begin position="849"/>
        <end position="986"/>
    </location>
</feature>
<evidence type="ECO:0000313" key="9">
    <source>
        <dbReference type="EMBL" id="KAF4617595.1"/>
    </source>
</evidence>
<keyword evidence="2 4" id="KW-0175">Coiled coil</keyword>
<feature type="domain" description="NUA/TPR/MLP1-2-like" evidence="8">
    <location>
        <begin position="513"/>
        <end position="611"/>
    </location>
</feature>
<feature type="coiled-coil region" evidence="4">
    <location>
        <begin position="1251"/>
        <end position="1285"/>
    </location>
</feature>
<feature type="coiled-coil region" evidence="4">
    <location>
        <begin position="585"/>
        <end position="670"/>
    </location>
</feature>
<keyword evidence="3" id="KW-0539">Nucleus</keyword>
<keyword evidence="10" id="KW-1185">Reference proteome</keyword>
<feature type="compositionally biased region" description="Pro residues" evidence="5">
    <location>
        <begin position="1822"/>
        <end position="1831"/>
    </location>
</feature>
<organism evidence="9 10">
    <name type="scientific">Agrocybe pediades</name>
    <dbReference type="NCBI Taxonomy" id="84607"/>
    <lineage>
        <taxon>Eukaryota</taxon>
        <taxon>Fungi</taxon>
        <taxon>Dikarya</taxon>
        <taxon>Basidiomycota</taxon>
        <taxon>Agaricomycotina</taxon>
        <taxon>Agaricomycetes</taxon>
        <taxon>Agaricomycetidae</taxon>
        <taxon>Agaricales</taxon>
        <taxon>Agaricineae</taxon>
        <taxon>Strophariaceae</taxon>
        <taxon>Agrocybe</taxon>
    </lineage>
</organism>
<dbReference type="InterPro" id="IPR012929">
    <property type="entry name" value="Nucleoprot-TPR/MLP1-2_dom"/>
</dbReference>
<evidence type="ECO:0000259" key="7">
    <source>
        <dbReference type="Pfam" id="PF25481"/>
    </source>
</evidence>
<dbReference type="InterPro" id="IPR057577">
    <property type="entry name" value="Nucleoprot-TPR/MLP1_dom"/>
</dbReference>
<dbReference type="Pfam" id="PF07926">
    <property type="entry name" value="TPR_MLP1_2"/>
    <property type="match status" value="1"/>
</dbReference>
<evidence type="ECO:0000259" key="8">
    <source>
        <dbReference type="Pfam" id="PF25785"/>
    </source>
</evidence>
<dbReference type="GO" id="GO:0005643">
    <property type="term" value="C:nuclear pore"/>
    <property type="evidence" value="ECO:0007669"/>
    <property type="project" value="TreeGrafter"/>
</dbReference>
<sequence length="1924" mass="214346">MMKTRRKSKAAAAAEADTDGETTSLSISLPEDINEDTLSDILPDLNLLSVTAEDVVALYKLLLDQTVNMDAAERERDEAKAELERKDVELDQALQDKESATQELESTVEATQQELEQVKRQCSQLAEEKTALQAELNKLSSSQSSSTTEVETLKRRVEDTEREKRELVTVISRLKDESSQRDEEISTLRANLKEARQEHQNLEGQIRELRANETATKFKIDSLSQQLQLAQAEAERVNTELTAKTEEFAKYRRAKHTEFATVQASLDSITQTHTSMETSYKALQAANTAQAHQLSQALSKVQALTEQLAEQEARYSNEASGLKRLVTMMEEREKQAKEIVENVEREWATVGEKAERREAVLKEETERERRGREAAEKRLEQLEAVLARIDRGVAGSAPSTPFKTPGVASDFLSDGMMGLSPTVAMASRSQRGGKTFTEVYADYIKLQEDHGKMRAEYEHMERTLSSVLAQIEERAPILSQQRIEYDRLQVEAAQLGSQLAQALVERDTQANLAREQGQKLSKATHENDLLQKQLEDLGRQVQHLLRDIARRDDPTIPSDADLEEVEPATDTQMLISNHLVLFKSIDGVQQQNQRLLKIVRELADKLESEEREYRENMEKEQAEAIREAHEAMQELAAQLERQKKNSDAVIQAHVKERDMLKSMLARVEKNAGAGAITAAGEVSTVEQSELAQILAETQSQFEAYKMETDVDSNRLRDELAAAQKELNHQEAALAKANAKVEYLTDRHRMHEEQFRVHNLEIEELSKRNTHLHEQNVRFDIECGKLSDELQLALSRVEQLRNECANLRAEKKIWESVQGRLVEENRSLAMERSHLSDLMSNVQKMHNDLERSGENDRRRLESQLQMLEGQTQDLRSQLLSERDAVRHISLQKDLELKDLQTRLEKQLQEFSKTRETLIEAQTSRKHLEEKVDDLTRQLKGNEEKLAVYERRPTAGAILPADQDASREQQLEAEVAELRSALKVAEVDLAAARSHRDQYQEISQASEAALNNLNSTFDEYKASSEAQIARHESEIKSLQEKLEQSNKELTELRAEYNNIQKSFEAERTAWINDKKTLEDTIVDMSSSEKHSESDRNSREQELRNLEDRAKSAEERYSHEIIAHAESMKSIESLKKEVTSLQATAREHLSSAETAKAKLISSENSWKQQKESLDKEVADLNSRVQDLSQQNALLLQHLESVSAQATRIRQATDAPADSTAEGEQASVDADIRLSELRSVVNYLRKEKGIVDLQLEMSKRDNDILKSQIERLTQTLQETRATLAEERERAIQNTASAAQHAELVERINQLNILRESNATLRAECESSSKKARELEAKLKQLSEELEPAKEQARSAQAELEATRVQMQRLEQESRRWQERNAQLLSKYDRIDPSEVQALKDEITRLQTESTATLEKLEEKEGEVTALSTRVEALEQNLRAHRDSAVKNTQGFKQKLGELNTQRSTLTEEKRQLESKVASLEQEITALRAAQAAQSSKVDAAAPSTAQFEEQNKLLAELRAQRDKLLAEKEALSKAVSAPAEASTVPNNWEAEKAQLVKARDEAVEKLKQATAETQRVTNDFRSIKFQNEKFQARIQDMMKTKAADAEKAAQMSEALEKAKSENPAVANAADAVNQEEIAKRHAEELKALEEKLKNQHEAELKTRIDTAVKEALAAQPAPAAAPSNPDQQAAIDVAIAEFKKSIEEKHAAEIASAVDRGRMEQAAKGKLKDSQLVKAQKRVKDLEAQIQEWQAAGIVLPPPSTPTVPAAAPATTAAPAAQATAAAGTTPNAAKPSAPAPTTSGVAPAGAAAQPKPATAAQNANANLPRRPPAGPPAGPARGGGPPRVLSRGGVPLGVARGGAPLRTAPVRPPQAGQAPPLSGGVSIMGAAKRPREEGSVASDDSSLAKRLKPAEAQTRPPPVRQPPGGPK</sequence>
<feature type="compositionally biased region" description="Basic and acidic residues" evidence="5">
    <location>
        <begin position="1084"/>
        <end position="1110"/>
    </location>
</feature>
<gene>
    <name evidence="9" type="ORF">D9613_005954</name>
</gene>
<feature type="region of interest" description="Disordered" evidence="5">
    <location>
        <begin position="136"/>
        <end position="159"/>
    </location>
</feature>
<feature type="coiled-coil region" evidence="4">
    <location>
        <begin position="782"/>
        <end position="816"/>
    </location>
</feature>
<name>A0A8H4VRF4_9AGAR</name>
<feature type="coiled-coil region" evidence="4">
    <location>
        <begin position="294"/>
        <end position="392"/>
    </location>
</feature>
<comment type="subcellular location">
    <subcellularLocation>
        <location evidence="1">Nucleus</location>
    </subcellularLocation>
</comment>
<evidence type="ECO:0000256" key="1">
    <source>
        <dbReference type="ARBA" id="ARBA00004123"/>
    </source>
</evidence>
<proteinExistence type="predicted"/>
<evidence type="ECO:0000256" key="4">
    <source>
        <dbReference type="SAM" id="Coils"/>
    </source>
</evidence>
<feature type="coiled-coil region" evidence="4">
    <location>
        <begin position="1313"/>
        <end position="1575"/>
    </location>
</feature>
<comment type="caution">
    <text evidence="9">The sequence shown here is derived from an EMBL/GenBank/DDBJ whole genome shotgun (WGS) entry which is preliminary data.</text>
</comment>
<evidence type="ECO:0000259" key="6">
    <source>
        <dbReference type="Pfam" id="PF07926"/>
    </source>
</evidence>
<reference evidence="9 10" key="1">
    <citation type="submission" date="2019-12" db="EMBL/GenBank/DDBJ databases">
        <authorList>
            <person name="Floudas D."/>
            <person name="Bentzer J."/>
            <person name="Ahren D."/>
            <person name="Johansson T."/>
            <person name="Persson P."/>
            <person name="Tunlid A."/>
        </authorList>
    </citation>
    <scope>NUCLEOTIDE SEQUENCE [LARGE SCALE GENOMIC DNA]</scope>
    <source>
        <strain evidence="9 10">CBS 102.39</strain>
    </source>
</reference>
<dbReference type="Gene3D" id="1.10.287.1490">
    <property type="match status" value="2"/>
</dbReference>
<evidence type="ECO:0008006" key="11">
    <source>
        <dbReference type="Google" id="ProtNLM"/>
    </source>
</evidence>
<dbReference type="GO" id="GO:0017056">
    <property type="term" value="F:structural constituent of nuclear pore"/>
    <property type="evidence" value="ECO:0007669"/>
    <property type="project" value="TreeGrafter"/>
</dbReference>
<feature type="domain" description="Nucleoprotein TPR/MPL1" evidence="7">
    <location>
        <begin position="213"/>
        <end position="287"/>
    </location>
</feature>
<feature type="region of interest" description="Disordered" evidence="5">
    <location>
        <begin position="1082"/>
        <end position="1110"/>
    </location>
</feature>
<dbReference type="InterPro" id="IPR057974">
    <property type="entry name" value="NUA/TPR/MLP1-2-like_dom"/>
</dbReference>
<feature type="coiled-coil region" evidence="4">
    <location>
        <begin position="705"/>
        <end position="753"/>
    </location>
</feature>
<feature type="compositionally biased region" description="Low complexity" evidence="5">
    <location>
        <begin position="1759"/>
        <end position="1818"/>
    </location>
</feature>
<evidence type="ECO:0000313" key="10">
    <source>
        <dbReference type="Proteomes" id="UP000521872"/>
    </source>
</evidence>
<evidence type="ECO:0000256" key="5">
    <source>
        <dbReference type="SAM" id="MobiDB-lite"/>
    </source>
</evidence>
<accession>A0A8H4VRF4</accession>
<dbReference type="Pfam" id="PF25785">
    <property type="entry name" value="TPR"/>
    <property type="match status" value="1"/>
</dbReference>
<dbReference type="PANTHER" id="PTHR18898:SF2">
    <property type="entry name" value="NUCLEOPROTEIN TPR"/>
    <property type="match status" value="1"/>
</dbReference>